<feature type="transmembrane region" description="Helical" evidence="1">
    <location>
        <begin position="245"/>
        <end position="264"/>
    </location>
</feature>
<sequence length="931" mass="105768">MINDDVSSGAELNLAEALVSRFDKLLCLVENQNDLMAKQREELADQHKTMKKHSGMLESLEKDATKDDRAHEPRTIKDEQTWGALDNESLAKIKVTVDGWRDLMQISLVFTALFLTVVTAFISPIIQSFTSPTGNDIAAKPPLPATSTQFVALFYYLAIITSICNSILCVLGMQWAGRLTAIPVGKTNLERTLAREKRKALADKHILPLMRVLFFTLLAAILCFVAGFLIQLWQISFSFAERAPILIIGGTVSTALVLVILGIIDVTTCHAALYANSPFESPLSQAIQTPMHWARQLFTSRIPYGWAAEAEEQPDLEKAEMTTGTEDDAVPVVDVQALTAWKDTDDPDAKALKTYARLVLNTTNAELLERCVPSFDFGNWYAAGDTIFPIFKAVHERFLATDTSFRVKETTSQQLARFKIWPGWTYCSPLGNQVWREELKSNRLIQWCKEQCTELVNSGPDQAREYFPFLAFLSSLDEGNQDLRGYQLESYQASVATVICSYRNGEVGERREIFKTALALCTTLVAQSMGFLHDGNSDEATEILCRVGPSSAVHSIILGTSHDPELSWRDLRALIAFITDRNEMDIVNKLSRFFSFFRKADLGDSEDYVISYLVDLSMGLPACFAVPGHLDLSPSLSLVTQRMASTQRLISFLYYLTRGGVETLSDIHPARDYWQECLDIYHRNKPFDWISRFYEQYHPRFIPLPSLSDKESDDLILTLISLFKDDYHILTLDAFKGPFWELLDLDDDRRSRVTAAILQEVPLVLFIFVLMRTSRWDWDRVQSLIASSVQDRELELLAGLPKLIYDHRFMHDHATCIIVLDLLTHLMPNLPSTFSVPPGFDLSELMEGLIRCPPNRKQWRSQSDTIMFYLDRGAFESLANLDYAKHFFEACSQDTRKMEYWDDEAQTSARTRERAEFYLKMIDSMRQSTSI</sequence>
<evidence type="ECO:0000313" key="4">
    <source>
        <dbReference type="Proteomes" id="UP000076798"/>
    </source>
</evidence>
<feature type="transmembrane region" description="Helical" evidence="1">
    <location>
        <begin position="150"/>
        <end position="171"/>
    </location>
</feature>
<proteinExistence type="predicted"/>
<dbReference type="EMBL" id="KV428225">
    <property type="protein sequence ID" value="KZT33678.1"/>
    <property type="molecule type" value="Genomic_DNA"/>
</dbReference>
<gene>
    <name evidence="3" type="ORF">SISSUDRAFT_1053918</name>
</gene>
<dbReference type="Proteomes" id="UP000076798">
    <property type="component" value="Unassembled WGS sequence"/>
</dbReference>
<keyword evidence="1" id="KW-0472">Membrane</keyword>
<organism evidence="3 4">
    <name type="scientific">Sistotremastrum suecicum HHB10207 ss-3</name>
    <dbReference type="NCBI Taxonomy" id="1314776"/>
    <lineage>
        <taxon>Eukaryota</taxon>
        <taxon>Fungi</taxon>
        <taxon>Dikarya</taxon>
        <taxon>Basidiomycota</taxon>
        <taxon>Agaricomycotina</taxon>
        <taxon>Agaricomycetes</taxon>
        <taxon>Sistotremastrales</taxon>
        <taxon>Sistotremastraceae</taxon>
        <taxon>Sistotremastrum</taxon>
    </lineage>
</organism>
<evidence type="ECO:0000256" key="1">
    <source>
        <dbReference type="SAM" id="Phobius"/>
    </source>
</evidence>
<dbReference type="AlphaFoldDB" id="A0A165YWC4"/>
<name>A0A165YWC4_9AGAM</name>
<reference evidence="3 4" key="1">
    <citation type="journal article" date="2016" name="Mol. Biol. Evol.">
        <title>Comparative Genomics of Early-Diverging Mushroom-Forming Fungi Provides Insights into the Origins of Lignocellulose Decay Capabilities.</title>
        <authorList>
            <person name="Nagy L.G."/>
            <person name="Riley R."/>
            <person name="Tritt A."/>
            <person name="Adam C."/>
            <person name="Daum C."/>
            <person name="Floudas D."/>
            <person name="Sun H."/>
            <person name="Yadav J.S."/>
            <person name="Pangilinan J."/>
            <person name="Larsson K.H."/>
            <person name="Matsuura K."/>
            <person name="Barry K."/>
            <person name="Labutti K."/>
            <person name="Kuo R."/>
            <person name="Ohm R.A."/>
            <person name="Bhattacharya S.S."/>
            <person name="Shirouzu T."/>
            <person name="Yoshinaga Y."/>
            <person name="Martin F.M."/>
            <person name="Grigoriev I.V."/>
            <person name="Hibbett D.S."/>
        </authorList>
    </citation>
    <scope>NUCLEOTIDE SEQUENCE [LARGE SCALE GENOMIC DNA]</scope>
    <source>
        <strain evidence="3 4">HHB10207 ss-3</strain>
    </source>
</reference>
<dbReference type="InterPro" id="IPR045338">
    <property type="entry name" value="DUF6535"/>
</dbReference>
<keyword evidence="1" id="KW-1133">Transmembrane helix</keyword>
<accession>A0A165YWC4</accession>
<evidence type="ECO:0000313" key="3">
    <source>
        <dbReference type="EMBL" id="KZT33678.1"/>
    </source>
</evidence>
<evidence type="ECO:0000259" key="2">
    <source>
        <dbReference type="Pfam" id="PF20153"/>
    </source>
</evidence>
<feature type="transmembrane region" description="Helical" evidence="1">
    <location>
        <begin position="212"/>
        <end position="233"/>
    </location>
</feature>
<dbReference type="Pfam" id="PF20153">
    <property type="entry name" value="DUF6535"/>
    <property type="match status" value="1"/>
</dbReference>
<feature type="transmembrane region" description="Helical" evidence="1">
    <location>
        <begin position="108"/>
        <end position="130"/>
    </location>
</feature>
<keyword evidence="4" id="KW-1185">Reference proteome</keyword>
<keyword evidence="1" id="KW-0812">Transmembrane</keyword>
<dbReference type="OrthoDB" id="3235960at2759"/>
<protein>
    <recommendedName>
        <fullName evidence="2">DUF6535 domain-containing protein</fullName>
    </recommendedName>
</protein>
<dbReference type="STRING" id="1314776.A0A165YWC4"/>
<feature type="domain" description="DUF6535" evidence="2">
    <location>
        <begin position="82"/>
        <end position="234"/>
    </location>
</feature>